<keyword evidence="2" id="KW-1185">Reference proteome</keyword>
<name>A0A9Q0NB41_9DIPT</name>
<protein>
    <submittedName>
        <fullName evidence="1">Uncharacterized protein</fullName>
    </submittedName>
</protein>
<dbReference type="OrthoDB" id="7482456at2759"/>
<comment type="caution">
    <text evidence="1">The sequence shown here is derived from an EMBL/GenBank/DDBJ whole genome shotgun (WGS) entry which is preliminary data.</text>
</comment>
<feature type="non-terminal residue" evidence="1">
    <location>
        <position position="194"/>
    </location>
</feature>
<organism evidence="1 2">
    <name type="scientific">Pseudolycoriella hygida</name>
    <dbReference type="NCBI Taxonomy" id="35572"/>
    <lineage>
        <taxon>Eukaryota</taxon>
        <taxon>Metazoa</taxon>
        <taxon>Ecdysozoa</taxon>
        <taxon>Arthropoda</taxon>
        <taxon>Hexapoda</taxon>
        <taxon>Insecta</taxon>
        <taxon>Pterygota</taxon>
        <taxon>Neoptera</taxon>
        <taxon>Endopterygota</taxon>
        <taxon>Diptera</taxon>
        <taxon>Nematocera</taxon>
        <taxon>Sciaroidea</taxon>
        <taxon>Sciaridae</taxon>
        <taxon>Pseudolycoriella</taxon>
    </lineage>
</organism>
<dbReference type="AlphaFoldDB" id="A0A9Q0NB41"/>
<dbReference type="Proteomes" id="UP001151699">
    <property type="component" value="Chromosome A"/>
</dbReference>
<evidence type="ECO:0000313" key="1">
    <source>
        <dbReference type="EMBL" id="KAJ6646356.1"/>
    </source>
</evidence>
<proteinExistence type="predicted"/>
<evidence type="ECO:0000313" key="2">
    <source>
        <dbReference type="Proteomes" id="UP001151699"/>
    </source>
</evidence>
<gene>
    <name evidence="1" type="ORF">Bhyg_01567</name>
</gene>
<dbReference type="EMBL" id="WJQU01000001">
    <property type="protein sequence ID" value="KAJ6646356.1"/>
    <property type="molecule type" value="Genomic_DNA"/>
</dbReference>
<reference evidence="1" key="1">
    <citation type="submission" date="2022-07" db="EMBL/GenBank/DDBJ databases">
        <authorList>
            <person name="Trinca V."/>
            <person name="Uliana J.V.C."/>
            <person name="Torres T.T."/>
            <person name="Ward R.J."/>
            <person name="Monesi N."/>
        </authorList>
    </citation>
    <scope>NUCLEOTIDE SEQUENCE</scope>
    <source>
        <strain evidence="1">HSMRA1968</strain>
        <tissue evidence="1">Whole embryos</tissue>
    </source>
</reference>
<accession>A0A9Q0NB41</accession>
<sequence length="194" mass="22239">KYNVDYDFESYDPDKRLDNNKYAPGTYDVLNGHDYTVQSRNPSFDKFGTEFPERHVYSKIEFSTGNPIFGYNGNNKFSPPSKTEGGFLPKEPLDDDQYYEKFHTTKYLPDITTELSSKANITGLLIGITSEDPFKNVIRTETPPNLLTLIEDKDKRFHTDSEANIDHDYPSIHLSDIEKEIISITTDSNYNSSP</sequence>
<feature type="non-terminal residue" evidence="1">
    <location>
        <position position="1"/>
    </location>
</feature>